<dbReference type="InterPro" id="IPR036052">
    <property type="entry name" value="TrpB-like_PALP_sf"/>
</dbReference>
<dbReference type="Gene3D" id="3.40.50.1100">
    <property type="match status" value="2"/>
</dbReference>
<dbReference type="PANTHER" id="PTHR43780">
    <property type="entry name" value="1-AMINOCYCLOPROPANE-1-CARBOXYLATE DEAMINASE-RELATED"/>
    <property type="match status" value="1"/>
</dbReference>
<proteinExistence type="inferred from homology"/>
<evidence type="ECO:0000313" key="8">
    <source>
        <dbReference type="Proteomes" id="UP000323188"/>
    </source>
</evidence>
<evidence type="ECO:0000256" key="1">
    <source>
        <dbReference type="ARBA" id="ARBA00001933"/>
    </source>
</evidence>
<accession>A0A5B2TZH9</accession>
<sequence length="301" mass="33807">MQVENQYVELPILREKQVVLAIKREDLIHPLISGNKFRKLKYNILKAQESGHTKIVTFGGAFSNHIAATSAAAKIANLEAIGVIRGEELVNTWRENPTLKRAHENGMRFKFVSREIYRQRSEPEFLISLQNEFGDFYPIPEGGTNDLAIKGCEEILHPLDTEFDFICVCVGTGGTMTGLINVSGNNQQVLGFPVLKGDFLSTEIKKLSGKKNWSLNQKYHFGGYAKINEELVHFINRFKQQTGIPLDPVYTGKMMYGLLDMVRNDNFAPGTRILAIHTGGLQGIFGMNLVLRNKNLPLLDI</sequence>
<dbReference type="RefSeq" id="WP_154918432.1">
    <property type="nucleotide sequence ID" value="NZ_VUOE01000001.1"/>
</dbReference>
<comment type="cofactor">
    <cofactor evidence="1">
        <name>pyridoxal 5'-phosphate</name>
        <dbReference type="ChEBI" id="CHEBI:597326"/>
    </cofactor>
</comment>
<dbReference type="InterPro" id="IPR027278">
    <property type="entry name" value="ACCD_DCysDesulf"/>
</dbReference>
<dbReference type="GO" id="GO:0019148">
    <property type="term" value="F:D-cysteine desulfhydrase activity"/>
    <property type="evidence" value="ECO:0007669"/>
    <property type="project" value="TreeGrafter"/>
</dbReference>
<keyword evidence="3 5" id="KW-0663">Pyridoxal phosphate</keyword>
<dbReference type="AlphaFoldDB" id="A0A5B2TZH9"/>
<reference evidence="7 8" key="1">
    <citation type="submission" date="2019-09" db="EMBL/GenBank/DDBJ databases">
        <authorList>
            <person name="Khan S.A."/>
            <person name="Jeon C.O."/>
            <person name="Chun B.H."/>
            <person name="Jeong S.E."/>
        </authorList>
    </citation>
    <scope>NUCLEOTIDE SEQUENCE [LARGE SCALE GENOMIC DNA]</scope>
    <source>
        <strain evidence="7 8">KCTC 42508</strain>
    </source>
</reference>
<dbReference type="PANTHER" id="PTHR43780:SF2">
    <property type="entry name" value="1-AMINOCYCLOPROPANE-1-CARBOXYLATE DEAMINASE-RELATED"/>
    <property type="match status" value="1"/>
</dbReference>
<comment type="similarity">
    <text evidence="2">Belongs to the ACC deaminase/D-cysteine desulfhydrase family.</text>
</comment>
<dbReference type="Pfam" id="PF00291">
    <property type="entry name" value="PALP"/>
    <property type="match status" value="1"/>
</dbReference>
<gene>
    <name evidence="7" type="ORF">F0361_10215</name>
</gene>
<dbReference type="EMBL" id="VUOE01000001">
    <property type="protein sequence ID" value="KAA2219936.1"/>
    <property type="molecule type" value="Genomic_DNA"/>
</dbReference>
<protein>
    <submittedName>
        <fullName evidence="7">1-aminocyclopropane-1-carboxylate deaminase/D-cysteine desulfhydrase</fullName>
    </submittedName>
</protein>
<comment type="caution">
    <text evidence="7">The sequence shown here is derived from an EMBL/GenBank/DDBJ whole genome shotgun (WGS) entry which is preliminary data.</text>
</comment>
<evidence type="ECO:0000256" key="5">
    <source>
        <dbReference type="PIRSR" id="PIRSR006278-2"/>
    </source>
</evidence>
<dbReference type="PIRSF" id="PIRSF006278">
    <property type="entry name" value="ACCD_DCysDesulf"/>
    <property type="match status" value="1"/>
</dbReference>
<evidence type="ECO:0000259" key="6">
    <source>
        <dbReference type="Pfam" id="PF00291"/>
    </source>
</evidence>
<evidence type="ECO:0000313" key="7">
    <source>
        <dbReference type="EMBL" id="KAA2219936.1"/>
    </source>
</evidence>
<evidence type="ECO:0000256" key="2">
    <source>
        <dbReference type="ARBA" id="ARBA00008639"/>
    </source>
</evidence>
<dbReference type="SUPFAM" id="SSF53686">
    <property type="entry name" value="Tryptophan synthase beta subunit-like PLP-dependent enzymes"/>
    <property type="match status" value="1"/>
</dbReference>
<dbReference type="Proteomes" id="UP000323188">
    <property type="component" value="Unassembled WGS sequence"/>
</dbReference>
<dbReference type="InterPro" id="IPR001926">
    <property type="entry name" value="TrpB-like_PALP"/>
</dbReference>
<feature type="active site" description="Nucleophile" evidence="4">
    <location>
        <position position="63"/>
    </location>
</feature>
<organism evidence="7 8">
    <name type="scientific">Maribacter flavus</name>
    <dbReference type="NCBI Taxonomy" id="1658664"/>
    <lineage>
        <taxon>Bacteria</taxon>
        <taxon>Pseudomonadati</taxon>
        <taxon>Bacteroidota</taxon>
        <taxon>Flavobacteriia</taxon>
        <taxon>Flavobacteriales</taxon>
        <taxon>Flavobacteriaceae</taxon>
        <taxon>Maribacter</taxon>
    </lineage>
</organism>
<feature type="domain" description="Tryptophan synthase beta chain-like PALP" evidence="6">
    <location>
        <begin position="7"/>
        <end position="279"/>
    </location>
</feature>
<name>A0A5B2TZH9_9FLAO</name>
<feature type="modified residue" description="N6-(pyridoxal phosphate)lysine" evidence="5">
    <location>
        <position position="36"/>
    </location>
</feature>
<evidence type="ECO:0000256" key="4">
    <source>
        <dbReference type="PIRSR" id="PIRSR006278-1"/>
    </source>
</evidence>
<evidence type="ECO:0000256" key="3">
    <source>
        <dbReference type="ARBA" id="ARBA00022898"/>
    </source>
</evidence>